<evidence type="ECO:0000313" key="3">
    <source>
        <dbReference type="Proteomes" id="UP000186922"/>
    </source>
</evidence>
<dbReference type="AlphaFoldDB" id="A0A1D1V3S7"/>
<gene>
    <name evidence="2" type="primary">RvY_07818</name>
    <name evidence="2" type="synonym">RvY_07818.1</name>
    <name evidence="2" type="ORF">RvY_07818-1</name>
</gene>
<feature type="compositionally biased region" description="Basic and acidic residues" evidence="1">
    <location>
        <begin position="171"/>
        <end position="191"/>
    </location>
</feature>
<dbReference type="Proteomes" id="UP000186922">
    <property type="component" value="Unassembled WGS sequence"/>
</dbReference>
<reference evidence="2 3" key="1">
    <citation type="journal article" date="2016" name="Nat. Commun.">
        <title>Extremotolerant tardigrade genome and improved radiotolerance of human cultured cells by tardigrade-unique protein.</title>
        <authorList>
            <person name="Hashimoto T."/>
            <person name="Horikawa D.D."/>
            <person name="Saito Y."/>
            <person name="Kuwahara H."/>
            <person name="Kozuka-Hata H."/>
            <person name="Shin-I T."/>
            <person name="Minakuchi Y."/>
            <person name="Ohishi K."/>
            <person name="Motoyama A."/>
            <person name="Aizu T."/>
            <person name="Enomoto A."/>
            <person name="Kondo K."/>
            <person name="Tanaka S."/>
            <person name="Hara Y."/>
            <person name="Koshikawa S."/>
            <person name="Sagara H."/>
            <person name="Miura T."/>
            <person name="Yokobori S."/>
            <person name="Miyagawa K."/>
            <person name="Suzuki Y."/>
            <person name="Kubo T."/>
            <person name="Oyama M."/>
            <person name="Kohara Y."/>
            <person name="Fujiyama A."/>
            <person name="Arakawa K."/>
            <person name="Katayama T."/>
            <person name="Toyoda A."/>
            <person name="Kunieda T."/>
        </authorList>
    </citation>
    <scope>NUCLEOTIDE SEQUENCE [LARGE SCALE GENOMIC DNA]</scope>
    <source>
        <strain evidence="2 3">YOKOZUNA-1</strain>
    </source>
</reference>
<keyword evidence="3" id="KW-1185">Reference proteome</keyword>
<proteinExistence type="predicted"/>
<accession>A0A1D1V3S7</accession>
<evidence type="ECO:0000313" key="2">
    <source>
        <dbReference type="EMBL" id="GAU96361.1"/>
    </source>
</evidence>
<sequence length="191" mass="21756">MSGTPGVKKSTKTGCVSWKCLDKPSEIRPRGKTLDIEKLHSEPVRSILVQASAVLNIRGKQFHNLVDVHLSDEEVEPVLSRRLNGPPTSLVLKRAYGIEEARKSGQDVMDFFDDRWVEFCAPSETTESVPQKNKRQTLNPVIRTSMEDLRRPWKMFVCEESYDPLDPARPPGERETCAPYGLDRERYKELG</sequence>
<feature type="region of interest" description="Disordered" evidence="1">
    <location>
        <begin position="164"/>
        <end position="191"/>
    </location>
</feature>
<dbReference type="OrthoDB" id="10063135at2759"/>
<protein>
    <submittedName>
        <fullName evidence="2">Uncharacterized protein</fullName>
    </submittedName>
</protein>
<evidence type="ECO:0000256" key="1">
    <source>
        <dbReference type="SAM" id="MobiDB-lite"/>
    </source>
</evidence>
<organism evidence="2 3">
    <name type="scientific">Ramazzottius varieornatus</name>
    <name type="common">Water bear</name>
    <name type="synonym">Tardigrade</name>
    <dbReference type="NCBI Taxonomy" id="947166"/>
    <lineage>
        <taxon>Eukaryota</taxon>
        <taxon>Metazoa</taxon>
        <taxon>Ecdysozoa</taxon>
        <taxon>Tardigrada</taxon>
        <taxon>Eutardigrada</taxon>
        <taxon>Parachela</taxon>
        <taxon>Hypsibioidea</taxon>
        <taxon>Ramazzottiidae</taxon>
        <taxon>Ramazzottius</taxon>
    </lineage>
</organism>
<dbReference type="EMBL" id="BDGG01000003">
    <property type="protein sequence ID" value="GAU96361.1"/>
    <property type="molecule type" value="Genomic_DNA"/>
</dbReference>
<name>A0A1D1V3S7_RAMVA</name>
<comment type="caution">
    <text evidence="2">The sequence shown here is derived from an EMBL/GenBank/DDBJ whole genome shotgun (WGS) entry which is preliminary data.</text>
</comment>